<dbReference type="InterPro" id="IPR050386">
    <property type="entry name" value="Glycosyl_hydrolase_5"/>
</dbReference>
<sequence length="399" mass="46602">MPFKWLHTLLLFSLFAMNAQAAKIDFWDEQKRGTNFFNSQPTEQNYKAASDAGIEWVRVTFSKWNSQEKDFLAGNLDNYQQLVQEDLDTLKQALGWARKYGLKVVIAPLGLPGGRWTQNNGGKPDPRIWQDKKWWDQSAQYWQDIARALKGFDNIVAYNLINEPIPEMSTGMGEHGDLARYDIWYKKYQGTSHDLPAFYNQVIKAIRTVDTETPIMVDSGWYAQPTAFVYWPKLEDNKVLYAFHMYEPFNYTNRSNSLRIKSGKEAYEYPGTVPYAGLPIHWDKEQLEAYLSPMFDWARENVISTNRLVASEYGVYRQNPGAADFLEDLTELFNTRQLHWAFYSFREDEWDGYDYELGSKPLNWKYWQAVEAGESPERPYNDRNPIWQVLSDAIEAPRG</sequence>
<dbReference type="InterPro" id="IPR018087">
    <property type="entry name" value="Glyco_hydro_5_CS"/>
</dbReference>
<dbReference type="GO" id="GO:0005576">
    <property type="term" value="C:extracellular region"/>
    <property type="evidence" value="ECO:0007669"/>
    <property type="project" value="TreeGrafter"/>
</dbReference>
<keyword evidence="6" id="KW-0624">Polysaccharide degradation</keyword>
<dbReference type="Pfam" id="PF00150">
    <property type="entry name" value="Cellulase"/>
    <property type="match status" value="1"/>
</dbReference>
<dbReference type="Gene3D" id="3.20.20.80">
    <property type="entry name" value="Glycosidases"/>
    <property type="match status" value="1"/>
</dbReference>
<dbReference type="eggNOG" id="COG2730">
    <property type="taxonomic scope" value="Bacteria"/>
</dbReference>
<keyword evidence="11" id="KW-1185">Reference proteome</keyword>
<dbReference type="STRING" id="1137799.GZ78_06510"/>
<accession>A0A081NM82</accession>
<gene>
    <name evidence="10" type="ORF">GZ78_06510</name>
</gene>
<keyword evidence="4" id="KW-0119">Carbohydrate metabolism</keyword>
<evidence type="ECO:0000256" key="8">
    <source>
        <dbReference type="SAM" id="SignalP"/>
    </source>
</evidence>
<evidence type="ECO:0000256" key="3">
    <source>
        <dbReference type="ARBA" id="ARBA00023001"/>
    </source>
</evidence>
<dbReference type="EMBL" id="JOKH01000001">
    <property type="protein sequence ID" value="KEQ19555.1"/>
    <property type="molecule type" value="Genomic_DNA"/>
</dbReference>
<feature type="chain" id="PRO_5001760992" description="Glycoside hydrolase family 5 domain-containing protein" evidence="8">
    <location>
        <begin position="22"/>
        <end position="399"/>
    </location>
</feature>
<name>A0A081NM82_9GAMM</name>
<feature type="domain" description="Glycoside hydrolase family 5" evidence="9">
    <location>
        <begin position="34"/>
        <end position="346"/>
    </location>
</feature>
<comment type="caution">
    <text evidence="10">The sequence shown here is derived from an EMBL/GenBank/DDBJ whole genome shotgun (WGS) entry which is preliminary data.</text>
</comment>
<evidence type="ECO:0000259" key="9">
    <source>
        <dbReference type="Pfam" id="PF00150"/>
    </source>
</evidence>
<dbReference type="InterPro" id="IPR017853">
    <property type="entry name" value="GH"/>
</dbReference>
<dbReference type="AlphaFoldDB" id="A0A081NM82"/>
<reference evidence="10 11" key="1">
    <citation type="submission" date="2014-06" db="EMBL/GenBank/DDBJ databases">
        <title>Whole Genome Sequences of Three Symbiotic Endozoicomonas Bacteria.</title>
        <authorList>
            <person name="Neave M.J."/>
            <person name="Apprill A."/>
            <person name="Voolstra C.R."/>
        </authorList>
    </citation>
    <scope>NUCLEOTIDE SEQUENCE [LARGE SCALE GENOMIC DNA]</scope>
    <source>
        <strain evidence="10 11">DSM 25634</strain>
    </source>
</reference>
<dbReference type="GO" id="GO:0030245">
    <property type="term" value="P:cellulose catabolic process"/>
    <property type="evidence" value="ECO:0007669"/>
    <property type="project" value="UniProtKB-KW"/>
</dbReference>
<organism evidence="10 11">
    <name type="scientific">Endozoicomonas numazuensis</name>
    <dbReference type="NCBI Taxonomy" id="1137799"/>
    <lineage>
        <taxon>Bacteria</taxon>
        <taxon>Pseudomonadati</taxon>
        <taxon>Pseudomonadota</taxon>
        <taxon>Gammaproteobacteria</taxon>
        <taxon>Oceanospirillales</taxon>
        <taxon>Endozoicomonadaceae</taxon>
        <taxon>Endozoicomonas</taxon>
    </lineage>
</organism>
<protein>
    <recommendedName>
        <fullName evidence="9">Glycoside hydrolase family 5 domain-containing protein</fullName>
    </recommendedName>
</protein>
<evidence type="ECO:0000256" key="2">
    <source>
        <dbReference type="ARBA" id="ARBA00022801"/>
    </source>
</evidence>
<keyword evidence="5 7" id="KW-0326">Glycosidase</keyword>
<proteinExistence type="inferred from homology"/>
<evidence type="ECO:0000256" key="4">
    <source>
        <dbReference type="ARBA" id="ARBA00023277"/>
    </source>
</evidence>
<dbReference type="GO" id="GO:0008422">
    <property type="term" value="F:beta-glucosidase activity"/>
    <property type="evidence" value="ECO:0007669"/>
    <property type="project" value="TreeGrafter"/>
</dbReference>
<evidence type="ECO:0000256" key="6">
    <source>
        <dbReference type="ARBA" id="ARBA00023326"/>
    </source>
</evidence>
<dbReference type="PROSITE" id="PS00659">
    <property type="entry name" value="GLYCOSYL_HYDROL_F5"/>
    <property type="match status" value="1"/>
</dbReference>
<feature type="signal peptide" evidence="8">
    <location>
        <begin position="1"/>
        <end position="21"/>
    </location>
</feature>
<keyword evidence="3" id="KW-0136">Cellulose degradation</keyword>
<keyword evidence="8" id="KW-0732">Signal</keyword>
<dbReference type="RefSeq" id="WP_201772659.1">
    <property type="nucleotide sequence ID" value="NZ_JOKH01000001.1"/>
</dbReference>
<dbReference type="SUPFAM" id="SSF51445">
    <property type="entry name" value="(Trans)glycosidases"/>
    <property type="match status" value="1"/>
</dbReference>
<dbReference type="Proteomes" id="UP000028073">
    <property type="component" value="Unassembled WGS sequence"/>
</dbReference>
<evidence type="ECO:0000313" key="11">
    <source>
        <dbReference type="Proteomes" id="UP000028073"/>
    </source>
</evidence>
<dbReference type="InterPro" id="IPR001547">
    <property type="entry name" value="Glyco_hydro_5"/>
</dbReference>
<comment type="similarity">
    <text evidence="1 7">Belongs to the glycosyl hydrolase 5 (cellulase A) family.</text>
</comment>
<dbReference type="PANTHER" id="PTHR31297">
    <property type="entry name" value="GLUCAN ENDO-1,6-BETA-GLUCOSIDASE B"/>
    <property type="match status" value="1"/>
</dbReference>
<evidence type="ECO:0000313" key="10">
    <source>
        <dbReference type="EMBL" id="KEQ19555.1"/>
    </source>
</evidence>
<dbReference type="PANTHER" id="PTHR31297:SF41">
    <property type="entry name" value="ENDOGLUCANASE, PUTATIVE (AFU_ORTHOLOGUE AFUA_5G01830)-RELATED"/>
    <property type="match status" value="1"/>
</dbReference>
<dbReference type="GO" id="GO:0009986">
    <property type="term" value="C:cell surface"/>
    <property type="evidence" value="ECO:0007669"/>
    <property type="project" value="TreeGrafter"/>
</dbReference>
<evidence type="ECO:0000256" key="1">
    <source>
        <dbReference type="ARBA" id="ARBA00005641"/>
    </source>
</evidence>
<evidence type="ECO:0000256" key="5">
    <source>
        <dbReference type="ARBA" id="ARBA00023295"/>
    </source>
</evidence>
<keyword evidence="2 7" id="KW-0378">Hydrolase</keyword>
<evidence type="ECO:0000256" key="7">
    <source>
        <dbReference type="RuleBase" id="RU361153"/>
    </source>
</evidence>